<name>A0A9Q0K2W6_9MAGN</name>
<dbReference type="EMBL" id="JAMYWD010000009">
    <property type="protein sequence ID" value="KAJ4959945.1"/>
    <property type="molecule type" value="Genomic_DNA"/>
</dbReference>
<dbReference type="Proteomes" id="UP001141806">
    <property type="component" value="Unassembled WGS sequence"/>
</dbReference>
<evidence type="ECO:0000256" key="1">
    <source>
        <dbReference type="SAM" id="Coils"/>
    </source>
</evidence>
<keyword evidence="1" id="KW-0175">Coiled coil</keyword>
<proteinExistence type="predicted"/>
<dbReference type="AlphaFoldDB" id="A0A9Q0K2W6"/>
<accession>A0A9Q0K2W6</accession>
<sequence length="234" mass="26196">MSACKGVEVEVDIKMIDDTGPTTLALADSSSSTSIYSLDSSSTSSSNASVYMEGLEEFGMEGRTTNLRMTSCHTLFPPIVVPQANQRRDWPLTGELKLRLYKTASELASIDQKLYRAEEERDGAQSRLKSKEQELDLMMVENSSLRPEVERLKKSLDDEKVIRGKLRSVAEVSRTHASKYKEAFEKAKSHAVGAGVPGVDYTEADFLKPVMISEEPYDEDEQENYYQLEQVFDG</sequence>
<reference evidence="2" key="1">
    <citation type="journal article" date="2023" name="Plant J.">
        <title>The genome of the king protea, Protea cynaroides.</title>
        <authorList>
            <person name="Chang J."/>
            <person name="Duong T.A."/>
            <person name="Schoeman C."/>
            <person name="Ma X."/>
            <person name="Roodt D."/>
            <person name="Barker N."/>
            <person name="Li Z."/>
            <person name="Van de Peer Y."/>
            <person name="Mizrachi E."/>
        </authorList>
    </citation>
    <scope>NUCLEOTIDE SEQUENCE</scope>
    <source>
        <tissue evidence="2">Young leaves</tissue>
    </source>
</reference>
<protein>
    <submittedName>
        <fullName evidence="2">Uncharacterized protein</fullName>
    </submittedName>
</protein>
<comment type="caution">
    <text evidence="2">The sequence shown here is derived from an EMBL/GenBank/DDBJ whole genome shotgun (WGS) entry which is preliminary data.</text>
</comment>
<keyword evidence="3" id="KW-1185">Reference proteome</keyword>
<evidence type="ECO:0000313" key="3">
    <source>
        <dbReference type="Proteomes" id="UP001141806"/>
    </source>
</evidence>
<gene>
    <name evidence="2" type="ORF">NE237_019855</name>
</gene>
<evidence type="ECO:0000313" key="2">
    <source>
        <dbReference type="EMBL" id="KAJ4959945.1"/>
    </source>
</evidence>
<organism evidence="2 3">
    <name type="scientific">Protea cynaroides</name>
    <dbReference type="NCBI Taxonomy" id="273540"/>
    <lineage>
        <taxon>Eukaryota</taxon>
        <taxon>Viridiplantae</taxon>
        <taxon>Streptophyta</taxon>
        <taxon>Embryophyta</taxon>
        <taxon>Tracheophyta</taxon>
        <taxon>Spermatophyta</taxon>
        <taxon>Magnoliopsida</taxon>
        <taxon>Proteales</taxon>
        <taxon>Proteaceae</taxon>
        <taxon>Protea</taxon>
    </lineage>
</organism>
<feature type="coiled-coil region" evidence="1">
    <location>
        <begin position="107"/>
        <end position="141"/>
    </location>
</feature>